<evidence type="ECO:0000313" key="1">
    <source>
        <dbReference type="EMBL" id="CAJ2663052.1"/>
    </source>
</evidence>
<accession>A0ACB0L0Y4</accession>
<dbReference type="EMBL" id="CASHSV030000409">
    <property type="protein sequence ID" value="CAJ2663052.1"/>
    <property type="molecule type" value="Genomic_DNA"/>
</dbReference>
<protein>
    <submittedName>
        <fullName evidence="1">Uncharacterized protein</fullName>
    </submittedName>
</protein>
<comment type="caution">
    <text evidence="1">The sequence shown here is derived from an EMBL/GenBank/DDBJ whole genome shotgun (WGS) entry which is preliminary data.</text>
</comment>
<keyword evidence="2" id="KW-1185">Reference proteome</keyword>
<name>A0ACB0L0Y4_TRIPR</name>
<dbReference type="Proteomes" id="UP001177021">
    <property type="component" value="Unassembled WGS sequence"/>
</dbReference>
<organism evidence="1 2">
    <name type="scientific">Trifolium pratense</name>
    <name type="common">Red clover</name>
    <dbReference type="NCBI Taxonomy" id="57577"/>
    <lineage>
        <taxon>Eukaryota</taxon>
        <taxon>Viridiplantae</taxon>
        <taxon>Streptophyta</taxon>
        <taxon>Embryophyta</taxon>
        <taxon>Tracheophyta</taxon>
        <taxon>Spermatophyta</taxon>
        <taxon>Magnoliopsida</taxon>
        <taxon>eudicotyledons</taxon>
        <taxon>Gunneridae</taxon>
        <taxon>Pentapetalae</taxon>
        <taxon>rosids</taxon>
        <taxon>fabids</taxon>
        <taxon>Fabales</taxon>
        <taxon>Fabaceae</taxon>
        <taxon>Papilionoideae</taxon>
        <taxon>50 kb inversion clade</taxon>
        <taxon>NPAAA clade</taxon>
        <taxon>Hologalegina</taxon>
        <taxon>IRL clade</taxon>
        <taxon>Trifolieae</taxon>
        <taxon>Trifolium</taxon>
    </lineage>
</organism>
<sequence length="2552" mass="283800">MKTNTETDATTTSSSSPCLQNIIDHHLPLRLLRSDIVTPAPTFSNSTIDFLPHFAGYSWIAYGASSILTITHFPSPLSSHQTRIGPIFRQFFELSDNHSSPVSSVSWSPQIPSSGYLAASAQNCIWVFHHDSLASKGSFCWSQNAVLVQRTKVETIRWTGSGDGIISGGMEVVFWKKSNRCWEIAWKFNADQPQTLVSATWSISGPSATAARPSKEQIEGSLISQGSKCVLVCQSNGLSEYSKVKLQHPLPIVTIQWRPSSGKLSNQYGRYSKRNVLLTCCLDGTARLWSEIDNGKAKRVGKNTGCSFCVIAVIEISQCLNGTLGSDIFVTWGTETEGLVRRGEGDKLNFSKEGFEHDVRKCDWLVGFGPGLLLSFWAVHCLDDVSPLRFPRVTLWRKHELQSHDIGNIYKFDSSDFKNALLLHKVIISRNSLSGPPSICSPLQLLPCNSLVWSIFNFQEIRDAVESSLDNGKTDKISSRLTGGSLNLDGHSEKILKVSIHPYTCEAQVAASLDSNGMLLFWSLSNISNSILGCPTLVPTWELCGKLATKHSCSMYTSLTWAPSILDEQLVFFMGHTRGVDCFIVNISRTEEENMECHYLCTIPFTGHGPYEDGPHDIFANPLNSTCNKTFRNNKLMLLAIWTGRFQALSWEVNLHSFEMSTSCCECNFDAKSLDENSVWAFESTFASKRYCITVIPCSSKFPNSNDVVTSFAVADPGTPSHNQEFGFANDLCSSCPTYIMATGCSDGSLKLWKTNRGNPLTLHLPWELVGMFIAHNGPVKGICFTDCGQKVATFCNENDSSAVNTIHIWDAVNLIISGTFILEDTLMVESNVITLKWLNLGTGELLLGVCLQNELQVYAQKRYAGLSWSNSVNFPKLNVWSHIAFARTSLPINDFLWGPRAAAVVVHGNYFSIFSHWLFHVDKMQRSNFRSHNSDPIAYNCKGETSEDISSAIFTDCDIGASGELSIGDSHADCDSKLSITNNVKDNNLSSSLFLAKEQLKYELHSKVGLWSILEVAERISGSLPTYHPNVLLTNISSGNWKRAYVAVKHLVEWLISNYDPIKAQISKRNGLPSIVLSDYLEGRLSKSSQDKGFNWSGDVSSIASFSQAQSSSIQFSYQSDSSAENKSSSTSTRSELIGFIQSLEKFPDLPCLTNIERTEILSIIDLLSEVSNLDSSSAYQSLDEPGRRFWVALRFQQLLFQRKFGRAGSVEELFINSRLFVWAYHSDSKENLFGSVVPNEPSWQEMRALGMGFWYANIPQLRARMEKLARAQYLKNKNPKDCALLYIALNRIQVLAGLFKISRDEKDKPLVAFLSRNFQDEKNKGAALKNAYVLLGKHQLELAVAFFLLGGDHSSAINVCAKNLGDEQLALVICRLVEGHGGPLERHLITKYIYPSATDRGDYWLASLLEWEMGNCYQSFHRMLEFSVNNAAPESTIKSNSGSFLDPTVGFYCQMLVTKNSTRNAVGEQNSAVLLRWATLMTVTALKRCGIPLEALEYFTSSLSMLGTADQENELGDVLSSTLKPLPRKSSNWLSADVSMHLEFHVKLNLALCYLSKLIREHPSWPDTFTESDGDASYSEDYMIQYEKSNDSFKQKLHAGFDLFEQRFSLTPCYLISMILLLISHHGLWYIGYDVTDGSTQGELFQKKRDRSDVSNLSHSQLFKSLFKTAEEISFLYSRFFSACGMEYSQQSSTLEKDASQCHFEGLLISLWYLRSVLRCQIRSISKDLVKKHLEIIDLFQYYLYFSLAWLHRNSEALLFMVQPFLIARDGCNPYEVDMVNLKKLIPKVAQLLAQNSFITNIENLQVSKCAEDKLGADIKCPVPDDERWKILGTCLWQHMSRFMISNLNLVLAKLEDENLSGSFHRYRESNTPSNMNHSPRNMDFDNIDLPEQILLVTFSLCDLLTTTVTHISSYHVKQLAQFLWQKLENDSNDMTLEWLKQTSQSVSNQHEVPDFLELMNRKDNSLVHQLLWDHCANPKLIRDCFAQEKLNWSKDLNQKPTKGWNDLYTIMTGLYKTDEVGSPVKGTFPSGHASARSNQRDIICANIDDFQSPREVYKRNGELLEALCINSTNHQEAAVASNRKGIVFFHLEDEIPFSGAADHLWTKADWPQNGWAGSESTPAPTCVSPGVGLGSKKGAHLGLGGATVGMDSSAWPSRDLIGSGALGMPGYAGIGASGLGWETQQDFEDFVDPLATLENTSTRAFSSHPMRPFFLVGSSNTHIYLWEFNKDKATATYGVLPAANVPPPYALASISALQFDHFGHRFASAALDGTVCTWQLEVGGRSNVRPIESSLCFNGQASDVTYVSSSGSIIAVAGYSSNGINVVIWDTLAPPSTSRASILCHEGGARSLTVFDNQVGSGSVSPLIVTGGKDGDVGLHDFRYIVTGKAKRHKRSDSRGPSSPTSLNYDKDHNVDGMLWYIPKAHSGNESLSSFVVMFYCLSNNLHNFMILGSVTKIATIPNTSLFLTGSTDGDVKLWDVESSKLIHHWPKIHEKHTFLQSGSRGFGGVVRAAVTDIQVVPHGFLTCGGDGNVKLVQLKSHLCGFGDM</sequence>
<evidence type="ECO:0000313" key="2">
    <source>
        <dbReference type="Proteomes" id="UP001177021"/>
    </source>
</evidence>
<reference evidence="1" key="1">
    <citation type="submission" date="2023-10" db="EMBL/GenBank/DDBJ databases">
        <authorList>
            <person name="Rodriguez Cubillos JULIANA M."/>
            <person name="De Vega J."/>
        </authorList>
    </citation>
    <scope>NUCLEOTIDE SEQUENCE</scope>
</reference>
<proteinExistence type="predicted"/>
<gene>
    <name evidence="1" type="ORF">MILVUS5_LOCUS28551</name>
</gene>